<dbReference type="Proteomes" id="UP001176941">
    <property type="component" value="Chromosome 3"/>
</dbReference>
<keyword evidence="2" id="KW-1185">Reference proteome</keyword>
<proteinExistence type="predicted"/>
<accession>A0ABN8ZAS3</accession>
<reference evidence="1" key="1">
    <citation type="submission" date="2023-04" db="EMBL/GenBank/DDBJ databases">
        <authorList>
            <consortium name="ELIXIR-Norway"/>
        </authorList>
    </citation>
    <scope>NUCLEOTIDE SEQUENCE [LARGE SCALE GENOMIC DNA]</scope>
</reference>
<protein>
    <submittedName>
        <fullName evidence="1">Uncharacterized protein</fullName>
    </submittedName>
</protein>
<evidence type="ECO:0000313" key="1">
    <source>
        <dbReference type="EMBL" id="CAI9170076.1"/>
    </source>
</evidence>
<gene>
    <name evidence="1" type="ORF">MRATA1EN1_LOCUS19038</name>
</gene>
<evidence type="ECO:0000313" key="2">
    <source>
        <dbReference type="Proteomes" id="UP001176941"/>
    </source>
</evidence>
<sequence length="103" mass="11214">MGSDMRVPVVTIALAEEACGLETHLLGPRTSPDTELHIGHKSLHPSLFKFAPLRKCHSELSVSHGGEGGGLLLMICLTCCTATRHNHLRLDARNPRQHKCLSV</sequence>
<organism evidence="1 2">
    <name type="scientific">Rangifer tarandus platyrhynchus</name>
    <name type="common">Svalbard reindeer</name>
    <dbReference type="NCBI Taxonomy" id="3082113"/>
    <lineage>
        <taxon>Eukaryota</taxon>
        <taxon>Metazoa</taxon>
        <taxon>Chordata</taxon>
        <taxon>Craniata</taxon>
        <taxon>Vertebrata</taxon>
        <taxon>Euteleostomi</taxon>
        <taxon>Mammalia</taxon>
        <taxon>Eutheria</taxon>
        <taxon>Laurasiatheria</taxon>
        <taxon>Artiodactyla</taxon>
        <taxon>Ruminantia</taxon>
        <taxon>Pecora</taxon>
        <taxon>Cervidae</taxon>
        <taxon>Odocoileinae</taxon>
        <taxon>Rangifer</taxon>
    </lineage>
</organism>
<dbReference type="EMBL" id="OX459939">
    <property type="protein sequence ID" value="CAI9170076.1"/>
    <property type="molecule type" value="Genomic_DNA"/>
</dbReference>
<name>A0ABN8ZAS3_RANTA</name>